<proteinExistence type="inferred from homology"/>
<dbReference type="InterPro" id="IPR001519">
    <property type="entry name" value="Ferritin"/>
</dbReference>
<protein>
    <recommendedName>
        <fullName evidence="6">Ferritin</fullName>
        <ecNumber evidence="6">1.16.3.1</ecNumber>
    </recommendedName>
</protein>
<dbReference type="InParanoid" id="H2YJB8"/>
<dbReference type="GeneTree" id="ENSGT00940000168898"/>
<dbReference type="EC" id="1.16.3.1" evidence="6"/>
<feature type="binding site" evidence="5">
    <location>
        <position position="129"/>
    </location>
    <ligand>
        <name>Fe cation</name>
        <dbReference type="ChEBI" id="CHEBI:24875"/>
        <label>1</label>
    </ligand>
</feature>
<dbReference type="GO" id="GO:0008198">
    <property type="term" value="F:ferrous iron binding"/>
    <property type="evidence" value="ECO:0007669"/>
    <property type="project" value="TreeGrafter"/>
</dbReference>
<dbReference type="GO" id="GO:0005737">
    <property type="term" value="C:cytoplasm"/>
    <property type="evidence" value="ECO:0007669"/>
    <property type="project" value="TreeGrafter"/>
</dbReference>
<evidence type="ECO:0000259" key="8">
    <source>
        <dbReference type="PROSITE" id="PS50905"/>
    </source>
</evidence>
<dbReference type="AlphaFoldDB" id="H2YJB8"/>
<feature type="chain" id="PRO_5003578374" description="Ferritin" evidence="7">
    <location>
        <begin position="20"/>
        <end position="246"/>
    </location>
</feature>
<dbReference type="InterPro" id="IPR012347">
    <property type="entry name" value="Ferritin-like"/>
</dbReference>
<dbReference type="InterPro" id="IPR008331">
    <property type="entry name" value="Ferritin_DPS_dom"/>
</dbReference>
<dbReference type="GO" id="GO:0004322">
    <property type="term" value="F:ferroxidase activity"/>
    <property type="evidence" value="ECO:0007669"/>
    <property type="project" value="UniProtKB-EC"/>
</dbReference>
<evidence type="ECO:0000256" key="3">
    <source>
        <dbReference type="ARBA" id="ARBA00022723"/>
    </source>
</evidence>
<keyword evidence="10" id="KW-1185">Reference proteome</keyword>
<dbReference type="Gene3D" id="1.20.1260.10">
    <property type="match status" value="1"/>
</dbReference>
<feature type="binding site" evidence="5">
    <location>
        <position position="46"/>
    </location>
    <ligand>
        <name>Fe cation</name>
        <dbReference type="ChEBI" id="CHEBI:24875"/>
        <label>1</label>
    </ligand>
</feature>
<dbReference type="Ensembl" id="ENSCSAVT00000005489.1">
    <property type="protein sequence ID" value="ENSCSAVP00000005417.1"/>
    <property type="gene ID" value="ENSCSAVG00000003241.1"/>
</dbReference>
<evidence type="ECO:0000256" key="1">
    <source>
        <dbReference type="ARBA" id="ARBA00007513"/>
    </source>
</evidence>
<reference evidence="10" key="1">
    <citation type="submission" date="2003-08" db="EMBL/GenBank/DDBJ databases">
        <authorList>
            <person name="Birren B."/>
            <person name="Nusbaum C."/>
            <person name="Abebe A."/>
            <person name="Abouelleil A."/>
            <person name="Adekoya E."/>
            <person name="Ait-zahra M."/>
            <person name="Allen N."/>
            <person name="Allen T."/>
            <person name="An P."/>
            <person name="Anderson M."/>
            <person name="Anderson S."/>
            <person name="Arachchi H."/>
            <person name="Armbruster J."/>
            <person name="Bachantsang P."/>
            <person name="Baldwin J."/>
            <person name="Barry A."/>
            <person name="Bayul T."/>
            <person name="Blitshsteyn B."/>
            <person name="Bloom T."/>
            <person name="Blye J."/>
            <person name="Boguslavskiy L."/>
            <person name="Borowsky M."/>
            <person name="Boukhgalter B."/>
            <person name="Brunache A."/>
            <person name="Butler J."/>
            <person name="Calixte N."/>
            <person name="Calvo S."/>
            <person name="Camarata J."/>
            <person name="Campo K."/>
            <person name="Chang J."/>
            <person name="Cheshatsang Y."/>
            <person name="Citroen M."/>
            <person name="Collymore A."/>
            <person name="Considine T."/>
            <person name="Cook A."/>
            <person name="Cooke P."/>
            <person name="Corum B."/>
            <person name="Cuomo C."/>
            <person name="David R."/>
            <person name="Dawoe T."/>
            <person name="Degray S."/>
            <person name="Dodge S."/>
            <person name="Dooley K."/>
            <person name="Dorje P."/>
            <person name="Dorjee K."/>
            <person name="Dorris L."/>
            <person name="Duffey N."/>
            <person name="Dupes A."/>
            <person name="Elkins T."/>
            <person name="Engels R."/>
            <person name="Erickson J."/>
            <person name="Farina A."/>
            <person name="Faro S."/>
            <person name="Ferreira P."/>
            <person name="Fischer H."/>
            <person name="Fitzgerald M."/>
            <person name="Foley K."/>
            <person name="Gage D."/>
            <person name="Galagan J."/>
            <person name="Gearin G."/>
            <person name="Gnerre S."/>
            <person name="Gnirke A."/>
            <person name="Goyette A."/>
            <person name="Graham J."/>
            <person name="Grandbois E."/>
            <person name="Gyaltsen K."/>
            <person name="Hafez N."/>
            <person name="Hagopian D."/>
            <person name="Hagos B."/>
            <person name="Hall J."/>
            <person name="Hatcher B."/>
            <person name="Heller A."/>
            <person name="Higgins H."/>
            <person name="Honan T."/>
            <person name="Horn A."/>
            <person name="Houde N."/>
            <person name="Hughes L."/>
            <person name="Hulme W."/>
            <person name="Husby E."/>
            <person name="Iliev I."/>
            <person name="Jaffe D."/>
            <person name="Jones C."/>
            <person name="Kamal M."/>
            <person name="Kamat A."/>
            <person name="Kamvysselis M."/>
            <person name="Karlsson E."/>
            <person name="Kells C."/>
            <person name="Kieu A."/>
            <person name="Kisner P."/>
            <person name="Kodira C."/>
            <person name="Kulbokas E."/>
            <person name="Labutti K."/>
            <person name="Lama D."/>
            <person name="Landers T."/>
            <person name="Leger J."/>
            <person name="Levine S."/>
            <person name="Lewis D."/>
            <person name="Lewis T."/>
            <person name="Lindblad-toh K."/>
            <person name="Liu X."/>
            <person name="Lokyitsang T."/>
            <person name="Lokyitsang Y."/>
            <person name="Lucien O."/>
            <person name="Lui A."/>
            <person name="Ma L.J."/>
            <person name="Mabbitt R."/>
            <person name="Macdonald J."/>
            <person name="Maclean C."/>
            <person name="Major J."/>
            <person name="Manning J."/>
            <person name="Marabella R."/>
            <person name="Maru K."/>
            <person name="Matthews C."/>
            <person name="Mauceli E."/>
            <person name="Mccarthy M."/>
            <person name="Mcdonough S."/>
            <person name="Mcghee T."/>
            <person name="Meldrim J."/>
            <person name="Meneus L."/>
            <person name="Mesirov J."/>
            <person name="Mihalev A."/>
            <person name="Mihova T."/>
            <person name="Mikkelsen T."/>
            <person name="Mlenga V."/>
            <person name="Moru K."/>
            <person name="Mozes J."/>
            <person name="Mulrain L."/>
            <person name="Munson G."/>
            <person name="Naylor J."/>
            <person name="Newes C."/>
            <person name="Nguyen C."/>
            <person name="Nguyen N."/>
            <person name="Nguyen T."/>
            <person name="Nicol R."/>
            <person name="Nielsen C."/>
            <person name="Nizzari M."/>
            <person name="Norbu C."/>
            <person name="Norbu N."/>
            <person name="O'donnell P."/>
            <person name="Okoawo O."/>
            <person name="O'leary S."/>
            <person name="Omotosho B."/>
            <person name="O'neill K."/>
            <person name="Osman S."/>
            <person name="Parker S."/>
            <person name="Perrin D."/>
            <person name="Phunkhang P."/>
            <person name="Piqani B."/>
            <person name="Purcell S."/>
            <person name="Rachupka T."/>
            <person name="Ramasamy U."/>
            <person name="Rameau R."/>
            <person name="Ray V."/>
            <person name="Raymond C."/>
            <person name="Retta R."/>
            <person name="Richardson S."/>
            <person name="Rise C."/>
            <person name="Rodriguez J."/>
            <person name="Rogers J."/>
            <person name="Rogov P."/>
            <person name="Rutman M."/>
            <person name="Schupbach R."/>
            <person name="Seaman C."/>
            <person name="Settipalli S."/>
            <person name="Sharpe T."/>
            <person name="Sheridan J."/>
            <person name="Sherpa N."/>
            <person name="Shi J."/>
            <person name="Smirnov S."/>
            <person name="Smith C."/>
            <person name="Sougnez C."/>
            <person name="Spencer B."/>
            <person name="Stalker J."/>
            <person name="Stange-thomann N."/>
            <person name="Stavropoulos S."/>
            <person name="Stetson K."/>
            <person name="Stone C."/>
            <person name="Stone S."/>
            <person name="Stubbs M."/>
            <person name="Talamas J."/>
            <person name="Tchuinga P."/>
            <person name="Tenzing P."/>
            <person name="Tesfaye S."/>
            <person name="Theodore J."/>
            <person name="Thoulutsang Y."/>
            <person name="Topham K."/>
            <person name="Towey S."/>
            <person name="Tsamla T."/>
            <person name="Tsomo N."/>
            <person name="Vallee D."/>
            <person name="Vassiliev H."/>
            <person name="Venkataraman V."/>
            <person name="Vinson J."/>
            <person name="Vo A."/>
            <person name="Wade C."/>
            <person name="Wang S."/>
            <person name="Wangchuk T."/>
            <person name="Wangdi T."/>
            <person name="Whittaker C."/>
            <person name="Wilkinson J."/>
            <person name="Wu Y."/>
            <person name="Wyman D."/>
            <person name="Yadav S."/>
            <person name="Yang S."/>
            <person name="Yang X."/>
            <person name="Yeager S."/>
            <person name="Yee E."/>
            <person name="Young G."/>
            <person name="Zainoun J."/>
            <person name="Zembeck L."/>
            <person name="Zimmer A."/>
            <person name="Zody M."/>
            <person name="Lander E."/>
        </authorList>
    </citation>
    <scope>NUCLEOTIDE SEQUENCE [LARGE SCALE GENOMIC DNA]</scope>
</reference>
<dbReference type="PANTHER" id="PTHR11431">
    <property type="entry name" value="FERRITIN"/>
    <property type="match status" value="1"/>
</dbReference>
<comment type="catalytic activity">
    <reaction evidence="6">
        <text>4 Fe(2+) + O2 + 4 H(+) = 4 Fe(3+) + 2 H2O</text>
        <dbReference type="Rhea" id="RHEA:11148"/>
        <dbReference type="ChEBI" id="CHEBI:15377"/>
        <dbReference type="ChEBI" id="CHEBI:15378"/>
        <dbReference type="ChEBI" id="CHEBI:15379"/>
        <dbReference type="ChEBI" id="CHEBI:29033"/>
        <dbReference type="ChEBI" id="CHEBI:29034"/>
        <dbReference type="EC" id="1.16.3.1"/>
    </reaction>
</comment>
<dbReference type="GO" id="GO:0006826">
    <property type="term" value="P:iron ion transport"/>
    <property type="evidence" value="ECO:0007669"/>
    <property type="project" value="InterPro"/>
</dbReference>
<dbReference type="InterPro" id="IPR009040">
    <property type="entry name" value="Ferritin-like_diiron"/>
</dbReference>
<evidence type="ECO:0000256" key="6">
    <source>
        <dbReference type="RuleBase" id="RU361145"/>
    </source>
</evidence>
<keyword evidence="6" id="KW-0560">Oxidoreductase</keyword>
<reference evidence="9" key="2">
    <citation type="submission" date="2025-08" db="UniProtKB">
        <authorList>
            <consortium name="Ensembl"/>
        </authorList>
    </citation>
    <scope>IDENTIFICATION</scope>
</reference>
<dbReference type="GO" id="GO:0008199">
    <property type="term" value="F:ferric iron binding"/>
    <property type="evidence" value="ECO:0007669"/>
    <property type="project" value="InterPro"/>
</dbReference>
<organism evidence="9 10">
    <name type="scientific">Ciona savignyi</name>
    <name type="common">Pacific transparent sea squirt</name>
    <dbReference type="NCBI Taxonomy" id="51511"/>
    <lineage>
        <taxon>Eukaryota</taxon>
        <taxon>Metazoa</taxon>
        <taxon>Chordata</taxon>
        <taxon>Tunicata</taxon>
        <taxon>Ascidiacea</taxon>
        <taxon>Phlebobranchia</taxon>
        <taxon>Cionidae</taxon>
        <taxon>Ciona</taxon>
    </lineage>
</organism>
<keyword evidence="4 5" id="KW-0408">Iron</keyword>
<dbReference type="Proteomes" id="UP000007875">
    <property type="component" value="Unassembled WGS sequence"/>
</dbReference>
<evidence type="ECO:0000256" key="2">
    <source>
        <dbReference type="ARBA" id="ARBA00022434"/>
    </source>
</evidence>
<accession>H2YJB8</accession>
<evidence type="ECO:0000256" key="5">
    <source>
        <dbReference type="PIRSR" id="PIRSR601519-1"/>
    </source>
</evidence>
<reference evidence="9" key="3">
    <citation type="submission" date="2025-09" db="UniProtKB">
        <authorList>
            <consortium name="Ensembl"/>
        </authorList>
    </citation>
    <scope>IDENTIFICATION</scope>
</reference>
<evidence type="ECO:0000256" key="4">
    <source>
        <dbReference type="ARBA" id="ARBA00023004"/>
    </source>
</evidence>
<evidence type="ECO:0000256" key="7">
    <source>
        <dbReference type="SAM" id="SignalP"/>
    </source>
</evidence>
<feature type="binding site" evidence="5">
    <location>
        <position position="84"/>
    </location>
    <ligand>
        <name>Fe cation</name>
        <dbReference type="ChEBI" id="CHEBI:24875"/>
        <label>1</label>
    </ligand>
</feature>
<keyword evidence="2 6" id="KW-0409">Iron storage</keyword>
<dbReference type="SUPFAM" id="SSF47240">
    <property type="entry name" value="Ferritin-like"/>
    <property type="match status" value="1"/>
</dbReference>
<keyword evidence="7" id="KW-0732">Signal</keyword>
<dbReference type="OMA" id="AKSNEEM"/>
<dbReference type="GO" id="GO:0006879">
    <property type="term" value="P:intracellular iron ion homeostasis"/>
    <property type="evidence" value="ECO:0007669"/>
    <property type="project" value="UniProtKB-KW"/>
</dbReference>
<dbReference type="eggNOG" id="KOG2332">
    <property type="taxonomic scope" value="Eukaryota"/>
</dbReference>
<dbReference type="PANTHER" id="PTHR11431:SF75">
    <property type="entry name" value="FERRITIN"/>
    <property type="match status" value="1"/>
</dbReference>
<dbReference type="PROSITE" id="PS50905">
    <property type="entry name" value="FERRITIN_LIKE"/>
    <property type="match status" value="1"/>
</dbReference>
<name>H2YJB8_CIOSA</name>
<feature type="signal peptide" evidence="7">
    <location>
        <begin position="1"/>
        <end position="19"/>
    </location>
</feature>
<keyword evidence="3 5" id="KW-0479">Metal-binding</keyword>
<evidence type="ECO:0000313" key="9">
    <source>
        <dbReference type="Ensembl" id="ENSCSAVP00000005417.1"/>
    </source>
</evidence>
<dbReference type="HOGENOM" id="CLU_1128738_0_0_1"/>
<comment type="similarity">
    <text evidence="1 6">Belongs to the ferritin family.</text>
</comment>
<feature type="domain" description="Ferritin-like diiron" evidence="8">
    <location>
        <begin position="29"/>
        <end position="229"/>
    </location>
</feature>
<dbReference type="STRING" id="51511.ENSCSAVP00000005417"/>
<comment type="function">
    <text evidence="6">Stores iron in a soluble, non-toxic, readily available form. Important for iron homeostasis. Iron is taken up in the ferrous form and deposited as ferric hydroxides after oxidation.</text>
</comment>
<dbReference type="InterPro" id="IPR009078">
    <property type="entry name" value="Ferritin-like_SF"/>
</dbReference>
<feature type="binding site" evidence="5">
    <location>
        <position position="81"/>
    </location>
    <ligand>
        <name>Fe cation</name>
        <dbReference type="ChEBI" id="CHEBI:24875"/>
        <label>1</label>
    </ligand>
</feature>
<dbReference type="Pfam" id="PF00210">
    <property type="entry name" value="Ferritin"/>
    <property type="match status" value="1"/>
</dbReference>
<evidence type="ECO:0000313" key="10">
    <source>
        <dbReference type="Proteomes" id="UP000007875"/>
    </source>
</evidence>
<sequence length="246" mass="27476">MNSVLLCCVIALMTSSALALKTCQTKICNLADSQVDERLNRQIGVELKGHYTYLYLSHIFEQHTHYYPKVAKYFRAKSNEEMSHAERFIQYQNQRGGNFNIASVQRKNDNECANVDSVLKGFACAKVLEIEVTEALTDLLSFVSAVPVAGTDIHGASNATNDLRDAQPILVHHGRTTKPLASYECNRLSGDITVEYVELTEMIAHEFLGHQIEDTKEIANHEQTLKNFGSANEALGSFLADKHLEL</sequence>